<gene>
    <name evidence="9" type="ORF">g.16210</name>
</gene>
<evidence type="ECO:0000256" key="7">
    <source>
        <dbReference type="PROSITE-ProRule" id="PRU00042"/>
    </source>
</evidence>
<evidence type="ECO:0000259" key="8">
    <source>
        <dbReference type="PROSITE" id="PS50157"/>
    </source>
</evidence>
<accession>A0A1E1W7N1</accession>
<dbReference type="PROSITE" id="PS50157">
    <property type="entry name" value="ZINC_FINGER_C2H2_2"/>
    <property type="match status" value="4"/>
</dbReference>
<keyword evidence="4 7" id="KW-0863">Zinc-finger</keyword>
<evidence type="ECO:0000256" key="6">
    <source>
        <dbReference type="ARBA" id="ARBA00023242"/>
    </source>
</evidence>
<dbReference type="Pfam" id="PF00096">
    <property type="entry name" value="zf-C2H2"/>
    <property type="match status" value="1"/>
</dbReference>
<dbReference type="EMBL" id="GDQN01008048">
    <property type="protein sequence ID" value="JAT83006.1"/>
    <property type="molecule type" value="Transcribed_RNA"/>
</dbReference>
<keyword evidence="3" id="KW-0677">Repeat</keyword>
<organism evidence="9">
    <name type="scientific">Pectinophora gossypiella</name>
    <name type="common">Cotton pink bollworm</name>
    <name type="synonym">Depressaria gossypiella</name>
    <dbReference type="NCBI Taxonomy" id="13191"/>
    <lineage>
        <taxon>Eukaryota</taxon>
        <taxon>Metazoa</taxon>
        <taxon>Ecdysozoa</taxon>
        <taxon>Arthropoda</taxon>
        <taxon>Hexapoda</taxon>
        <taxon>Insecta</taxon>
        <taxon>Pterygota</taxon>
        <taxon>Neoptera</taxon>
        <taxon>Endopterygota</taxon>
        <taxon>Lepidoptera</taxon>
        <taxon>Glossata</taxon>
        <taxon>Ditrysia</taxon>
        <taxon>Gelechioidea</taxon>
        <taxon>Gelechiidae</taxon>
        <taxon>Apatetrinae</taxon>
        <taxon>Pectinophora</taxon>
    </lineage>
</organism>
<dbReference type="OrthoDB" id="6077919at2759"/>
<keyword evidence="5" id="KW-0862">Zinc</keyword>
<feature type="non-terminal residue" evidence="9">
    <location>
        <position position="1"/>
    </location>
</feature>
<comment type="subcellular location">
    <subcellularLocation>
        <location evidence="1">Nucleus</location>
    </subcellularLocation>
</comment>
<name>A0A1E1W7N1_PECGO</name>
<dbReference type="AlphaFoldDB" id="A0A1E1W7N1"/>
<dbReference type="PROSITE" id="PS00028">
    <property type="entry name" value="ZINC_FINGER_C2H2_1"/>
    <property type="match status" value="5"/>
</dbReference>
<evidence type="ECO:0000256" key="4">
    <source>
        <dbReference type="ARBA" id="ARBA00022771"/>
    </source>
</evidence>
<dbReference type="GO" id="GO:0008270">
    <property type="term" value="F:zinc ion binding"/>
    <property type="evidence" value="ECO:0007669"/>
    <property type="project" value="UniProtKB-KW"/>
</dbReference>
<dbReference type="InterPro" id="IPR036236">
    <property type="entry name" value="Znf_C2H2_sf"/>
</dbReference>
<keyword evidence="2" id="KW-0479">Metal-binding</keyword>
<reference evidence="9" key="1">
    <citation type="submission" date="2015-09" db="EMBL/GenBank/DDBJ databases">
        <title>De novo assembly of Pectinophora gossypiella (Pink Bollworm) gut transcriptome.</title>
        <authorList>
            <person name="Tassone E.E."/>
        </authorList>
    </citation>
    <scope>NUCLEOTIDE SEQUENCE</scope>
</reference>
<proteinExistence type="predicted"/>
<dbReference type="Gene3D" id="3.30.160.60">
    <property type="entry name" value="Classic Zinc Finger"/>
    <property type="match status" value="3"/>
</dbReference>
<sequence>PIKNHCDMGYVCCYCDSPFQKPADLKQHNLDKHEGLIFLKSMSLSKLLVKLDITSLTCNICNSNIESLEELLDHLGDAHEKKIYKDVKNQILPFKFDSEILRCFMCLSVFTSFKLLNEHMKKHYRNYICEICDEGFVNRKTLYMHGQTHKTGAFICEHCNKIFTTLQKKKMHVKTVHETYLFKCGFCQESFKYHKYKVKHLTEAHGVPSLAHICLPCDREFLSARSLNNHIRRMHLMKRERK</sequence>
<dbReference type="InterPro" id="IPR013087">
    <property type="entry name" value="Znf_C2H2_type"/>
</dbReference>
<feature type="domain" description="C2H2-type" evidence="8">
    <location>
        <begin position="154"/>
        <end position="177"/>
    </location>
</feature>
<evidence type="ECO:0000256" key="5">
    <source>
        <dbReference type="ARBA" id="ARBA00022833"/>
    </source>
</evidence>
<evidence type="ECO:0000256" key="1">
    <source>
        <dbReference type="ARBA" id="ARBA00004123"/>
    </source>
</evidence>
<protein>
    <recommendedName>
        <fullName evidence="8">C2H2-type domain-containing protein</fullName>
    </recommendedName>
</protein>
<dbReference type="PANTHER" id="PTHR24390">
    <property type="entry name" value="ZINC FINGER PROTEIN"/>
    <property type="match status" value="1"/>
</dbReference>
<evidence type="ECO:0000313" key="9">
    <source>
        <dbReference type="EMBL" id="JAT83006.1"/>
    </source>
</evidence>
<feature type="domain" description="C2H2-type" evidence="8">
    <location>
        <begin position="212"/>
        <end position="240"/>
    </location>
</feature>
<keyword evidence="6" id="KW-0539">Nucleus</keyword>
<dbReference type="GO" id="GO:0005634">
    <property type="term" value="C:nucleus"/>
    <property type="evidence" value="ECO:0007669"/>
    <property type="project" value="UniProtKB-SubCell"/>
</dbReference>
<dbReference type="SUPFAM" id="SSF57667">
    <property type="entry name" value="beta-beta-alpha zinc fingers"/>
    <property type="match status" value="2"/>
</dbReference>
<feature type="domain" description="C2H2-type" evidence="8">
    <location>
        <begin position="127"/>
        <end position="149"/>
    </location>
</feature>
<evidence type="ECO:0000256" key="3">
    <source>
        <dbReference type="ARBA" id="ARBA00022737"/>
    </source>
</evidence>
<evidence type="ECO:0000256" key="2">
    <source>
        <dbReference type="ARBA" id="ARBA00022723"/>
    </source>
</evidence>
<dbReference type="SMART" id="SM00355">
    <property type="entry name" value="ZnF_C2H2"/>
    <property type="match status" value="7"/>
</dbReference>
<feature type="domain" description="C2H2-type" evidence="8">
    <location>
        <begin position="10"/>
        <end position="35"/>
    </location>
</feature>